<comment type="caution">
    <text evidence="3">The sequence shown here is derived from an EMBL/GenBank/DDBJ whole genome shotgun (WGS) entry which is preliminary data.</text>
</comment>
<gene>
    <name evidence="3" type="ORF">GCK72_012169</name>
</gene>
<dbReference type="RefSeq" id="XP_053583663.1">
    <property type="nucleotide sequence ID" value="XM_053728891.1"/>
</dbReference>
<evidence type="ECO:0000256" key="1">
    <source>
        <dbReference type="SAM" id="Coils"/>
    </source>
</evidence>
<keyword evidence="2" id="KW-0732">Signal</keyword>
<feature type="coiled-coil region" evidence="1">
    <location>
        <begin position="27"/>
        <end position="54"/>
    </location>
</feature>
<evidence type="ECO:0000313" key="4">
    <source>
        <dbReference type="Proteomes" id="UP000483820"/>
    </source>
</evidence>
<dbReference type="SUPFAM" id="SSF55797">
    <property type="entry name" value="PR-1-like"/>
    <property type="match status" value="1"/>
</dbReference>
<sequence length="198" mass="21626">MKLPILIGIPLLLLFAQVVYPAAIVVKRSTDAERNQLVDQVNELRAQMATAAKISNMHELSYDMDLERQAEAINCDAPPTGSFMVAVEPSPEMAAQLEKLSQEQQGQIEHAMMDNALKAFFGPKQTRIGCAQLNLDCLSSACLIGPHSSVSESDAIKGEPGSNCPNGKTSNGLCRASGYNWRKYFKGVRKARQIGSEW</sequence>
<feature type="signal peptide" evidence="2">
    <location>
        <begin position="1"/>
        <end position="21"/>
    </location>
</feature>
<dbReference type="InterPro" id="IPR035940">
    <property type="entry name" value="CAP_sf"/>
</dbReference>
<feature type="chain" id="PRO_5025538316" evidence="2">
    <location>
        <begin position="22"/>
        <end position="198"/>
    </location>
</feature>
<dbReference type="Gene3D" id="3.40.33.10">
    <property type="entry name" value="CAP"/>
    <property type="match status" value="1"/>
</dbReference>
<evidence type="ECO:0000313" key="3">
    <source>
        <dbReference type="EMBL" id="KAF1755719.1"/>
    </source>
</evidence>
<dbReference type="AlphaFoldDB" id="A0A6A5GMZ8"/>
<reference evidence="3 4" key="1">
    <citation type="submission" date="2019-12" db="EMBL/GenBank/DDBJ databases">
        <title>Chromosome-level assembly of the Caenorhabditis remanei genome.</title>
        <authorList>
            <person name="Teterina A.A."/>
            <person name="Willis J.H."/>
            <person name="Phillips P.C."/>
        </authorList>
    </citation>
    <scope>NUCLEOTIDE SEQUENCE [LARGE SCALE GENOMIC DNA]</scope>
    <source>
        <strain evidence="3 4">PX506</strain>
        <tissue evidence="3">Whole organism</tissue>
    </source>
</reference>
<dbReference type="KEGG" id="crq:GCK72_012169"/>
<dbReference type="Proteomes" id="UP000483820">
    <property type="component" value="Chromosome IV"/>
</dbReference>
<accession>A0A6A5GMZ8</accession>
<dbReference type="GeneID" id="78775366"/>
<dbReference type="CTD" id="78775366"/>
<dbReference type="EMBL" id="WUAV01000004">
    <property type="protein sequence ID" value="KAF1755719.1"/>
    <property type="molecule type" value="Genomic_DNA"/>
</dbReference>
<protein>
    <submittedName>
        <fullName evidence="3">Uncharacterized protein</fullName>
    </submittedName>
</protein>
<keyword evidence="1" id="KW-0175">Coiled coil</keyword>
<name>A0A6A5GMZ8_CAERE</name>
<organism evidence="3 4">
    <name type="scientific">Caenorhabditis remanei</name>
    <name type="common">Caenorhabditis vulgaris</name>
    <dbReference type="NCBI Taxonomy" id="31234"/>
    <lineage>
        <taxon>Eukaryota</taxon>
        <taxon>Metazoa</taxon>
        <taxon>Ecdysozoa</taxon>
        <taxon>Nematoda</taxon>
        <taxon>Chromadorea</taxon>
        <taxon>Rhabditida</taxon>
        <taxon>Rhabditina</taxon>
        <taxon>Rhabditomorpha</taxon>
        <taxon>Rhabditoidea</taxon>
        <taxon>Rhabditidae</taxon>
        <taxon>Peloderinae</taxon>
        <taxon>Caenorhabditis</taxon>
    </lineage>
</organism>
<proteinExistence type="predicted"/>
<evidence type="ECO:0000256" key="2">
    <source>
        <dbReference type="SAM" id="SignalP"/>
    </source>
</evidence>